<keyword evidence="2" id="KW-1185">Reference proteome</keyword>
<comment type="caution">
    <text evidence="1">The sequence shown here is derived from an EMBL/GenBank/DDBJ whole genome shotgun (WGS) entry which is preliminary data.</text>
</comment>
<evidence type="ECO:0000313" key="1">
    <source>
        <dbReference type="EMBL" id="KAK7907752.1"/>
    </source>
</evidence>
<reference evidence="2" key="1">
    <citation type="submission" date="2024-04" db="EMBL/GenBank/DDBJ databases">
        <title>Salinicola lusitanus LLJ914,a marine bacterium isolated from the Okinawa Trough.</title>
        <authorList>
            <person name="Li J."/>
        </authorList>
    </citation>
    <scope>NUCLEOTIDE SEQUENCE [LARGE SCALE GENOMIC DNA]</scope>
</reference>
<name>A0AAW0NTP1_9GOBI</name>
<dbReference type="AlphaFoldDB" id="A0AAW0NTP1"/>
<protein>
    <submittedName>
        <fullName evidence="1">Uncharacterized protein</fullName>
    </submittedName>
</protein>
<evidence type="ECO:0000313" key="2">
    <source>
        <dbReference type="Proteomes" id="UP001460270"/>
    </source>
</evidence>
<proteinExistence type="predicted"/>
<accession>A0AAW0NTP1</accession>
<gene>
    <name evidence="1" type="ORF">WMY93_016364</name>
</gene>
<sequence>MAAYMAPAVCGRLLKVLSTNTRCLHSRSKPGNRHRWKSLHCTNSSAVLGVTVKDQYDRLVQSGFLRNDVQQRRVLLQLAQLQEALEDYSCSMYHKPPLALKSQHLSKDHTIEEALPPDKEEPTLLPPPPKASISMVMWVLEKLC</sequence>
<dbReference type="EMBL" id="JBBPFD010000011">
    <property type="protein sequence ID" value="KAK7907752.1"/>
    <property type="molecule type" value="Genomic_DNA"/>
</dbReference>
<organism evidence="1 2">
    <name type="scientific">Mugilogobius chulae</name>
    <name type="common">yellowstripe goby</name>
    <dbReference type="NCBI Taxonomy" id="88201"/>
    <lineage>
        <taxon>Eukaryota</taxon>
        <taxon>Metazoa</taxon>
        <taxon>Chordata</taxon>
        <taxon>Craniata</taxon>
        <taxon>Vertebrata</taxon>
        <taxon>Euteleostomi</taxon>
        <taxon>Actinopterygii</taxon>
        <taxon>Neopterygii</taxon>
        <taxon>Teleostei</taxon>
        <taxon>Neoteleostei</taxon>
        <taxon>Acanthomorphata</taxon>
        <taxon>Gobiaria</taxon>
        <taxon>Gobiiformes</taxon>
        <taxon>Gobioidei</taxon>
        <taxon>Gobiidae</taxon>
        <taxon>Gobionellinae</taxon>
        <taxon>Mugilogobius</taxon>
    </lineage>
</organism>
<dbReference type="Proteomes" id="UP001460270">
    <property type="component" value="Unassembled WGS sequence"/>
</dbReference>